<feature type="non-terminal residue" evidence="2">
    <location>
        <position position="101"/>
    </location>
</feature>
<reference evidence="2" key="1">
    <citation type="submission" date="2021-02" db="EMBL/GenBank/DDBJ databases">
        <authorList>
            <person name="Nowell W R."/>
        </authorList>
    </citation>
    <scope>NUCLEOTIDE SEQUENCE</scope>
</reference>
<organism evidence="2 3">
    <name type="scientific">Rotaria magnacalcarata</name>
    <dbReference type="NCBI Taxonomy" id="392030"/>
    <lineage>
        <taxon>Eukaryota</taxon>
        <taxon>Metazoa</taxon>
        <taxon>Spiralia</taxon>
        <taxon>Gnathifera</taxon>
        <taxon>Rotifera</taxon>
        <taxon>Eurotatoria</taxon>
        <taxon>Bdelloidea</taxon>
        <taxon>Philodinida</taxon>
        <taxon>Philodinidae</taxon>
        <taxon>Rotaria</taxon>
    </lineage>
</organism>
<feature type="region of interest" description="Disordered" evidence="1">
    <location>
        <begin position="1"/>
        <end position="56"/>
    </location>
</feature>
<dbReference type="Proteomes" id="UP000676336">
    <property type="component" value="Unassembled WGS sequence"/>
</dbReference>
<dbReference type="AlphaFoldDB" id="A0A8S2UEV5"/>
<name>A0A8S2UEV5_9BILA</name>
<accession>A0A8S2UEV5</accession>
<comment type="caution">
    <text evidence="2">The sequence shown here is derived from an EMBL/GenBank/DDBJ whole genome shotgun (WGS) entry which is preliminary data.</text>
</comment>
<evidence type="ECO:0000313" key="3">
    <source>
        <dbReference type="Proteomes" id="UP000676336"/>
    </source>
</evidence>
<proteinExistence type="predicted"/>
<feature type="compositionally biased region" description="Polar residues" evidence="1">
    <location>
        <begin position="37"/>
        <end position="46"/>
    </location>
</feature>
<evidence type="ECO:0000313" key="2">
    <source>
        <dbReference type="EMBL" id="CAF4329935.1"/>
    </source>
</evidence>
<protein>
    <submittedName>
        <fullName evidence="2">Uncharacterized protein</fullName>
    </submittedName>
</protein>
<feature type="compositionally biased region" description="Polar residues" evidence="1">
    <location>
        <begin position="14"/>
        <end position="24"/>
    </location>
</feature>
<gene>
    <name evidence="2" type="ORF">SMN809_LOCUS27328</name>
</gene>
<sequence>ILSTTTEQKEGETKWSSADEQQVSWIPETETKIESGLESQSVSISPEQKADETNITATEKKQVSLVTEEQEAEKTKIVVIDEQQPVSTISEETETTAITSS</sequence>
<feature type="non-terminal residue" evidence="2">
    <location>
        <position position="1"/>
    </location>
</feature>
<dbReference type="EMBL" id="CAJOBI010042236">
    <property type="protein sequence ID" value="CAF4329935.1"/>
    <property type="molecule type" value="Genomic_DNA"/>
</dbReference>
<evidence type="ECO:0000256" key="1">
    <source>
        <dbReference type="SAM" id="MobiDB-lite"/>
    </source>
</evidence>